<organism evidence="1 2">
    <name type="scientific">Bacillus cereus</name>
    <dbReference type="NCBI Taxonomy" id="1396"/>
    <lineage>
        <taxon>Bacteria</taxon>
        <taxon>Bacillati</taxon>
        <taxon>Bacillota</taxon>
        <taxon>Bacilli</taxon>
        <taxon>Bacillales</taxon>
        <taxon>Bacillaceae</taxon>
        <taxon>Bacillus</taxon>
        <taxon>Bacillus cereus group</taxon>
    </lineage>
</organism>
<dbReference type="EMBL" id="NVMX01000379">
    <property type="protein sequence ID" value="PDZ93820.1"/>
    <property type="molecule type" value="Genomic_DNA"/>
</dbReference>
<name>A0A9X6SRC9_BACCE</name>
<feature type="non-terminal residue" evidence="1">
    <location>
        <position position="429"/>
    </location>
</feature>
<dbReference type="Gene3D" id="1.25.40.10">
    <property type="entry name" value="Tetratricopeptide repeat domain"/>
    <property type="match status" value="1"/>
</dbReference>
<sequence length="429" mass="50956">PLIHKSIRLFKNGLNINFMNKVHEQPSIHNNNIPYYEVGTLPIAVNHIGYREDVVIDKDKQDRNFKILKEELKNNPNNRFLHFNMANEYLRNEDYHNALYHYKIATNNKKDNEMLSHSLLKMVLALYELKRLDEMFELLNEGQKRFPDYTDIYYSKADILEKLGRDEEARYLYELCLKHGNPKKNYITRQGVGDILPQKKLADLYLKSGFYKKAAASLLQLISYNKYDLKVVTSLMKLYKINFSEFDMEMVINELYPGDDEQDMRLKLELSYLLRLGNLFAKTYPKTKRFLSEELTTHFDVFYHLSNQEFDIAKELLIKEEPKEELYLIQYYLFTRDASISDYANDDVKKLIRFLDTGKRKDAFHMSKNTYILFMDEAIRIKNEEFITKGLDLSKIFNSIVKGELGNLFYSHLKYELAAAYYVKYLIEN</sequence>
<accession>A0A9X6SRC9</accession>
<dbReference type="InterPro" id="IPR011990">
    <property type="entry name" value="TPR-like_helical_dom_sf"/>
</dbReference>
<dbReference type="SUPFAM" id="SSF48452">
    <property type="entry name" value="TPR-like"/>
    <property type="match status" value="1"/>
</dbReference>
<feature type="non-terminal residue" evidence="1">
    <location>
        <position position="1"/>
    </location>
</feature>
<evidence type="ECO:0008006" key="3">
    <source>
        <dbReference type="Google" id="ProtNLM"/>
    </source>
</evidence>
<comment type="caution">
    <text evidence="1">The sequence shown here is derived from an EMBL/GenBank/DDBJ whole genome shotgun (WGS) entry which is preliminary data.</text>
</comment>
<protein>
    <recommendedName>
        <fullName evidence="3">Tetratricopeptide repeat protein</fullName>
    </recommendedName>
</protein>
<evidence type="ECO:0000313" key="2">
    <source>
        <dbReference type="Proteomes" id="UP000219922"/>
    </source>
</evidence>
<evidence type="ECO:0000313" key="1">
    <source>
        <dbReference type="EMBL" id="PDZ93820.1"/>
    </source>
</evidence>
<proteinExistence type="predicted"/>
<dbReference type="AlphaFoldDB" id="A0A9X6SRC9"/>
<gene>
    <name evidence="1" type="ORF">CON36_37155</name>
</gene>
<dbReference type="Proteomes" id="UP000219922">
    <property type="component" value="Unassembled WGS sequence"/>
</dbReference>
<reference evidence="1 2" key="1">
    <citation type="submission" date="2017-09" db="EMBL/GenBank/DDBJ databases">
        <title>Large-scale bioinformatics analysis of Bacillus genomes uncovers conserved roles of natural products in bacterial physiology.</title>
        <authorList>
            <consortium name="Agbiome Team Llc"/>
            <person name="Bleich R.M."/>
            <person name="Grubbs K.J."/>
            <person name="Santa Maria K.C."/>
            <person name="Allen S.E."/>
            <person name="Farag S."/>
            <person name="Shank E.A."/>
            <person name="Bowers A."/>
        </authorList>
    </citation>
    <scope>NUCLEOTIDE SEQUENCE [LARGE SCALE GENOMIC DNA]</scope>
    <source>
        <strain evidence="1 2">AFS092789</strain>
    </source>
</reference>